<dbReference type="NCBIfam" id="NF008139">
    <property type="entry name" value="PRK10887.1"/>
    <property type="match status" value="1"/>
</dbReference>
<dbReference type="InterPro" id="IPR006352">
    <property type="entry name" value="GlmM_bact"/>
</dbReference>
<evidence type="ECO:0000259" key="12">
    <source>
        <dbReference type="Pfam" id="PF02880"/>
    </source>
</evidence>
<organism evidence="13 14">
    <name type="scientific">Pontiella agarivorans</name>
    <dbReference type="NCBI Taxonomy" id="3038953"/>
    <lineage>
        <taxon>Bacteria</taxon>
        <taxon>Pseudomonadati</taxon>
        <taxon>Kiritimatiellota</taxon>
        <taxon>Kiritimatiellia</taxon>
        <taxon>Kiritimatiellales</taxon>
        <taxon>Pontiellaceae</taxon>
        <taxon>Pontiella</taxon>
    </lineage>
</organism>
<evidence type="ECO:0000256" key="7">
    <source>
        <dbReference type="RuleBase" id="RU004326"/>
    </source>
</evidence>
<dbReference type="Pfam" id="PF02878">
    <property type="entry name" value="PGM_PMM_I"/>
    <property type="match status" value="1"/>
</dbReference>
<evidence type="ECO:0000256" key="1">
    <source>
        <dbReference type="ARBA" id="ARBA00010231"/>
    </source>
</evidence>
<evidence type="ECO:0000256" key="3">
    <source>
        <dbReference type="ARBA" id="ARBA00022723"/>
    </source>
</evidence>
<dbReference type="SUPFAM" id="SSF55957">
    <property type="entry name" value="Phosphoglucomutase, C-terminal domain"/>
    <property type="match status" value="1"/>
</dbReference>
<dbReference type="EC" id="5.4.2.10" evidence="6 8"/>
<dbReference type="Pfam" id="PF02880">
    <property type="entry name" value="PGM_PMM_III"/>
    <property type="match status" value="1"/>
</dbReference>
<evidence type="ECO:0000256" key="6">
    <source>
        <dbReference type="HAMAP-Rule" id="MF_01554"/>
    </source>
</evidence>
<dbReference type="InterPro" id="IPR016055">
    <property type="entry name" value="A-D-PHexomutase_a/b/a-I/II/III"/>
</dbReference>
<dbReference type="PANTHER" id="PTHR42946:SF1">
    <property type="entry name" value="PHOSPHOGLUCOMUTASE (ALPHA-D-GLUCOSE-1,6-BISPHOSPHATE-DEPENDENT)"/>
    <property type="match status" value="1"/>
</dbReference>
<proteinExistence type="inferred from homology"/>
<feature type="active site" description="Phosphoserine intermediate" evidence="6">
    <location>
        <position position="104"/>
    </location>
</feature>
<comment type="cofactor">
    <cofactor evidence="6">
        <name>Mg(2+)</name>
        <dbReference type="ChEBI" id="CHEBI:18420"/>
    </cofactor>
    <text evidence="6">Binds 1 Mg(2+) ion per subunit.</text>
</comment>
<feature type="domain" description="Alpha-D-phosphohexomutase alpha/beta/alpha" evidence="10">
    <location>
        <begin position="3"/>
        <end position="140"/>
    </location>
</feature>
<evidence type="ECO:0000259" key="11">
    <source>
        <dbReference type="Pfam" id="PF02879"/>
    </source>
</evidence>
<dbReference type="GO" id="GO:0008966">
    <property type="term" value="F:phosphoglucosamine mutase activity"/>
    <property type="evidence" value="ECO:0007669"/>
    <property type="project" value="UniProtKB-EC"/>
</dbReference>
<dbReference type="InterPro" id="IPR036900">
    <property type="entry name" value="A-D-PHexomutase_C_sf"/>
</dbReference>
<feature type="binding site" evidence="6">
    <location>
        <position position="244"/>
    </location>
    <ligand>
        <name>Mg(2+)</name>
        <dbReference type="ChEBI" id="CHEBI:18420"/>
    </ligand>
</feature>
<comment type="similarity">
    <text evidence="1 6 7">Belongs to the phosphohexose mutase family.</text>
</comment>
<keyword evidence="5 6" id="KW-0413">Isomerase</keyword>
<feature type="domain" description="Alpha-D-phosphohexomutase alpha/beta/alpha" evidence="12">
    <location>
        <begin position="261"/>
        <end position="371"/>
    </location>
</feature>
<comment type="function">
    <text evidence="6 8">Catalyzes the conversion of glucosamine-6-phosphate to glucosamine-1-phosphate.</text>
</comment>
<evidence type="ECO:0000259" key="10">
    <source>
        <dbReference type="Pfam" id="PF02878"/>
    </source>
</evidence>
<dbReference type="Proteomes" id="UP001290861">
    <property type="component" value="Unassembled WGS sequence"/>
</dbReference>
<dbReference type="Gene3D" id="3.40.120.10">
    <property type="entry name" value="Alpha-D-Glucose-1,6-Bisphosphate, subunit A, domain 3"/>
    <property type="match status" value="3"/>
</dbReference>
<name>A0ABU5MTP7_9BACT</name>
<accession>A0ABU5MTP7</accession>
<dbReference type="EMBL" id="JARVCO010000002">
    <property type="protein sequence ID" value="MDZ8117599.1"/>
    <property type="molecule type" value="Genomic_DNA"/>
</dbReference>
<comment type="catalytic activity">
    <reaction evidence="6 8">
        <text>alpha-D-glucosamine 1-phosphate = D-glucosamine 6-phosphate</text>
        <dbReference type="Rhea" id="RHEA:23424"/>
        <dbReference type="ChEBI" id="CHEBI:58516"/>
        <dbReference type="ChEBI" id="CHEBI:58725"/>
        <dbReference type="EC" id="5.4.2.10"/>
    </reaction>
</comment>
<evidence type="ECO:0000256" key="5">
    <source>
        <dbReference type="ARBA" id="ARBA00023235"/>
    </source>
</evidence>
<dbReference type="PRINTS" id="PR00509">
    <property type="entry name" value="PGMPMM"/>
</dbReference>
<feature type="binding site" evidence="6">
    <location>
        <position position="248"/>
    </location>
    <ligand>
        <name>Mg(2+)</name>
        <dbReference type="ChEBI" id="CHEBI:18420"/>
    </ligand>
</feature>
<dbReference type="InterPro" id="IPR050060">
    <property type="entry name" value="Phosphoglucosamine_mutase"/>
</dbReference>
<evidence type="ECO:0000256" key="8">
    <source>
        <dbReference type="RuleBase" id="RU004327"/>
    </source>
</evidence>
<evidence type="ECO:0000256" key="2">
    <source>
        <dbReference type="ARBA" id="ARBA00022553"/>
    </source>
</evidence>
<keyword evidence="14" id="KW-1185">Reference proteome</keyword>
<keyword evidence="4 6" id="KW-0460">Magnesium</keyword>
<dbReference type="SUPFAM" id="SSF53738">
    <property type="entry name" value="Phosphoglucomutase, first 3 domains"/>
    <property type="match status" value="3"/>
</dbReference>
<feature type="domain" description="Alpha-D-phosphohexomutase C-terminal" evidence="9">
    <location>
        <begin position="377"/>
        <end position="443"/>
    </location>
</feature>
<dbReference type="InterPro" id="IPR005841">
    <property type="entry name" value="Alpha-D-phosphohexomutase_SF"/>
</dbReference>
<comment type="PTM">
    <text evidence="6">Activated by phosphorylation.</text>
</comment>
<feature type="binding site" description="via phosphate group" evidence="6">
    <location>
        <position position="104"/>
    </location>
    <ligand>
        <name>Mg(2+)</name>
        <dbReference type="ChEBI" id="CHEBI:18420"/>
    </ligand>
</feature>
<reference evidence="13 14" key="1">
    <citation type="journal article" date="2024" name="Appl. Environ. Microbiol.">
        <title>Pontiella agarivorans sp. nov., a novel marine anaerobic bacterium capable of degrading macroalgal polysaccharides and fixing nitrogen.</title>
        <authorList>
            <person name="Liu N."/>
            <person name="Kivenson V."/>
            <person name="Peng X."/>
            <person name="Cui Z."/>
            <person name="Lankiewicz T.S."/>
            <person name="Gosselin K.M."/>
            <person name="English C.J."/>
            <person name="Blair E.M."/>
            <person name="O'Malley M.A."/>
            <person name="Valentine D.L."/>
        </authorList>
    </citation>
    <scope>NUCLEOTIDE SEQUENCE [LARGE SCALE GENOMIC DNA]</scope>
    <source>
        <strain evidence="13 14">NLcol2</strain>
    </source>
</reference>
<dbReference type="CDD" id="cd05802">
    <property type="entry name" value="GlmM"/>
    <property type="match status" value="1"/>
</dbReference>
<evidence type="ECO:0000256" key="4">
    <source>
        <dbReference type="ARBA" id="ARBA00022842"/>
    </source>
</evidence>
<dbReference type="Pfam" id="PF02879">
    <property type="entry name" value="PGM_PMM_II"/>
    <property type="match status" value="1"/>
</dbReference>
<dbReference type="RefSeq" id="WP_322607400.1">
    <property type="nucleotide sequence ID" value="NZ_JARVCO010000002.1"/>
</dbReference>
<comment type="caution">
    <text evidence="13">The sequence shown here is derived from an EMBL/GenBank/DDBJ whole genome shotgun (WGS) entry which is preliminary data.</text>
</comment>
<protein>
    <recommendedName>
        <fullName evidence="6 8">Phosphoglucosamine mutase</fullName>
        <ecNumber evidence="6 8">5.4.2.10</ecNumber>
    </recommendedName>
</protein>
<dbReference type="InterPro" id="IPR005844">
    <property type="entry name" value="A-D-PHexomutase_a/b/a-I"/>
</dbReference>
<dbReference type="HAMAP" id="MF_01554_B">
    <property type="entry name" value="GlmM_B"/>
    <property type="match status" value="1"/>
</dbReference>
<evidence type="ECO:0000313" key="13">
    <source>
        <dbReference type="EMBL" id="MDZ8117599.1"/>
    </source>
</evidence>
<sequence length="450" mass="47941">MGKLFGTDGVRDRANQGNMTVETAIKLGRAVAIKFKNEHDPEQWPAIVIGRDPRLSGAMLESALAAGVCSAGVDAHLLGIVPTPAVAAIAVQTGAVAGLMVSASHNPYFDNGIKVFKGDGFKLSDAEEAEIEALFFSEQKELPVDDGVGAVFQLGNSTQIYSEFCLDTIEAEQPFSGLKLVLDCSNGATSDCAEKIFSELGADVTVIHDQPDGLNINENCGSQHTEMLQRKVRKLQAHAGLAFDGDGDRLIAVDEKGTELTGDQIMAICARSYKKTNDLKNNIVVATVMSNMGFHAAMKANGIKTESAGVGDRKVLELMKKKGAVLGGEDSGHMIFLDCHTTGDGIVSGIKLVQTLKQSGKKLSELAGIMTPFPQQLINVDVQQKPDIRDVPALEKAITAAEAELGDEGRVLIRYSGTQPMCRVMVEGPTEEQTRTIAEKLADVVKSELG</sequence>
<evidence type="ECO:0000259" key="9">
    <source>
        <dbReference type="Pfam" id="PF00408"/>
    </source>
</evidence>
<dbReference type="InterPro" id="IPR016066">
    <property type="entry name" value="A-D-PHexomutase_CS"/>
</dbReference>
<feature type="domain" description="Alpha-D-phosphohexomutase alpha/beta/alpha" evidence="11">
    <location>
        <begin position="163"/>
        <end position="257"/>
    </location>
</feature>
<gene>
    <name evidence="6 13" type="primary">glmM</name>
    <name evidence="13" type="ORF">P9H32_03090</name>
</gene>
<evidence type="ECO:0000313" key="14">
    <source>
        <dbReference type="Proteomes" id="UP001290861"/>
    </source>
</evidence>
<dbReference type="PANTHER" id="PTHR42946">
    <property type="entry name" value="PHOSPHOHEXOSE MUTASE"/>
    <property type="match status" value="1"/>
</dbReference>
<dbReference type="Pfam" id="PF00408">
    <property type="entry name" value="PGM_PMM_IV"/>
    <property type="match status" value="1"/>
</dbReference>
<dbReference type="InterPro" id="IPR005846">
    <property type="entry name" value="A-D-PHexomutase_a/b/a-III"/>
</dbReference>
<feature type="modified residue" description="Phosphoserine" evidence="6">
    <location>
        <position position="104"/>
    </location>
</feature>
<dbReference type="InterPro" id="IPR005843">
    <property type="entry name" value="A-D-PHexomutase_C"/>
</dbReference>
<dbReference type="NCBIfam" id="TIGR01455">
    <property type="entry name" value="glmM"/>
    <property type="match status" value="1"/>
</dbReference>
<keyword evidence="3 6" id="KW-0479">Metal-binding</keyword>
<dbReference type="PROSITE" id="PS00710">
    <property type="entry name" value="PGM_PMM"/>
    <property type="match status" value="1"/>
</dbReference>
<dbReference type="Gene3D" id="3.30.310.50">
    <property type="entry name" value="Alpha-D-phosphohexomutase, C-terminal domain"/>
    <property type="match status" value="1"/>
</dbReference>
<feature type="binding site" evidence="6">
    <location>
        <position position="246"/>
    </location>
    <ligand>
        <name>Mg(2+)</name>
        <dbReference type="ChEBI" id="CHEBI:18420"/>
    </ligand>
</feature>
<keyword evidence="2 6" id="KW-0597">Phosphoprotein</keyword>
<dbReference type="InterPro" id="IPR005845">
    <property type="entry name" value="A-D-PHexomutase_a/b/a-II"/>
</dbReference>